<evidence type="ECO:0000256" key="1">
    <source>
        <dbReference type="ARBA" id="ARBA00023125"/>
    </source>
</evidence>
<dbReference type="PATRIC" id="fig|1423792.3.peg.3021"/>
<dbReference type="InterPro" id="IPR001647">
    <property type="entry name" value="HTH_TetR"/>
</dbReference>
<dbReference type="EMBL" id="AZEC01000008">
    <property type="protein sequence ID" value="KRL12358.1"/>
    <property type="molecule type" value="Genomic_DNA"/>
</dbReference>
<feature type="domain" description="HTH tetR-type" evidence="3">
    <location>
        <begin position="2"/>
        <end position="62"/>
    </location>
</feature>
<reference evidence="4 5" key="1">
    <citation type="journal article" date="2015" name="Genome Announc.">
        <title>Expanding the biotechnology potential of lactobacilli through comparative genomics of 213 strains and associated genera.</title>
        <authorList>
            <person name="Sun Z."/>
            <person name="Harris H.M."/>
            <person name="McCann A."/>
            <person name="Guo C."/>
            <person name="Argimon S."/>
            <person name="Zhang W."/>
            <person name="Yang X."/>
            <person name="Jeffery I.B."/>
            <person name="Cooney J.C."/>
            <person name="Kagawa T.F."/>
            <person name="Liu W."/>
            <person name="Song Y."/>
            <person name="Salvetti E."/>
            <person name="Wrobel A."/>
            <person name="Rasinkangas P."/>
            <person name="Parkhill J."/>
            <person name="Rea M.C."/>
            <person name="O'Sullivan O."/>
            <person name="Ritari J."/>
            <person name="Douillard F.P."/>
            <person name="Paul Ross R."/>
            <person name="Yang R."/>
            <person name="Briner A.E."/>
            <person name="Felis G.E."/>
            <person name="de Vos W.M."/>
            <person name="Barrangou R."/>
            <person name="Klaenhammer T.R."/>
            <person name="Caufield P.W."/>
            <person name="Cui Y."/>
            <person name="Zhang H."/>
            <person name="O'Toole P.W."/>
        </authorList>
    </citation>
    <scope>NUCLEOTIDE SEQUENCE [LARGE SCALE GENOMIC DNA]</scope>
    <source>
        <strain evidence="4 5">DSM 12744</strain>
    </source>
</reference>
<evidence type="ECO:0000259" key="3">
    <source>
        <dbReference type="PROSITE" id="PS50977"/>
    </source>
</evidence>
<comment type="caution">
    <text evidence="4">The sequence shown here is derived from an EMBL/GenBank/DDBJ whole genome shotgun (WGS) entry which is preliminary data.</text>
</comment>
<keyword evidence="1 2" id="KW-0238">DNA-binding</keyword>
<name>A0A0R1MW11_9LACO</name>
<dbReference type="AlphaFoldDB" id="A0A0R1MW11"/>
<dbReference type="SUPFAM" id="SSF46689">
    <property type="entry name" value="Homeodomain-like"/>
    <property type="match status" value="1"/>
</dbReference>
<dbReference type="PROSITE" id="PS01081">
    <property type="entry name" value="HTH_TETR_1"/>
    <property type="match status" value="1"/>
</dbReference>
<dbReference type="PROSITE" id="PS50977">
    <property type="entry name" value="HTH_TETR_2"/>
    <property type="match status" value="1"/>
</dbReference>
<evidence type="ECO:0000313" key="4">
    <source>
        <dbReference type="EMBL" id="KRL12358.1"/>
    </source>
</evidence>
<protein>
    <recommendedName>
        <fullName evidence="3">HTH tetR-type domain-containing protein</fullName>
    </recommendedName>
</protein>
<dbReference type="RefSeq" id="WP_057820706.1">
    <property type="nucleotide sequence ID" value="NZ_AZEC01000008.1"/>
</dbReference>
<feature type="DNA-binding region" description="H-T-H motif" evidence="2">
    <location>
        <begin position="25"/>
        <end position="44"/>
    </location>
</feature>
<dbReference type="PANTHER" id="PTHR43479:SF11">
    <property type="entry name" value="ACREF_ENVCD OPERON REPRESSOR-RELATED"/>
    <property type="match status" value="1"/>
</dbReference>
<evidence type="ECO:0000313" key="5">
    <source>
        <dbReference type="Proteomes" id="UP000051330"/>
    </source>
</evidence>
<dbReference type="PRINTS" id="PR00455">
    <property type="entry name" value="HTHTETR"/>
</dbReference>
<dbReference type="InterPro" id="IPR009057">
    <property type="entry name" value="Homeodomain-like_sf"/>
</dbReference>
<dbReference type="PANTHER" id="PTHR43479">
    <property type="entry name" value="ACREF/ENVCD OPERON REPRESSOR-RELATED"/>
    <property type="match status" value="1"/>
</dbReference>
<dbReference type="OrthoDB" id="9812993at2"/>
<evidence type="ECO:0000256" key="2">
    <source>
        <dbReference type="PROSITE-ProRule" id="PRU00335"/>
    </source>
</evidence>
<keyword evidence="5" id="KW-1185">Reference proteome</keyword>
<dbReference type="Pfam" id="PF00440">
    <property type="entry name" value="TetR_N"/>
    <property type="match status" value="1"/>
</dbReference>
<organism evidence="4 5">
    <name type="scientific">Schleiferilactobacillus perolens DSM 12744</name>
    <dbReference type="NCBI Taxonomy" id="1423792"/>
    <lineage>
        <taxon>Bacteria</taxon>
        <taxon>Bacillati</taxon>
        <taxon>Bacillota</taxon>
        <taxon>Bacilli</taxon>
        <taxon>Lactobacillales</taxon>
        <taxon>Lactobacillaceae</taxon>
        <taxon>Schleiferilactobacillus</taxon>
    </lineage>
</organism>
<dbReference type="GO" id="GO:0003677">
    <property type="term" value="F:DNA binding"/>
    <property type="evidence" value="ECO:0007669"/>
    <property type="project" value="UniProtKB-UniRule"/>
</dbReference>
<dbReference type="STRING" id="1423792.FD09_GL002938"/>
<accession>A0A0R1MW11</accession>
<proteinExistence type="predicted"/>
<dbReference type="InterPro" id="IPR050624">
    <property type="entry name" value="HTH-type_Tx_Regulator"/>
</dbReference>
<dbReference type="Gene3D" id="1.10.357.10">
    <property type="entry name" value="Tetracycline Repressor, domain 2"/>
    <property type="match status" value="1"/>
</dbReference>
<dbReference type="Proteomes" id="UP000051330">
    <property type="component" value="Unassembled WGS sequence"/>
</dbReference>
<sequence>MKVTRPELAGRALDLFRKKGFDAVSVNDIAGSFNVTKGSFYHYFKSKDDILMDYYNNLLLNSNVLLDQILAGPTPIPAKIKTLTEIAVNATVTLGPDLLRRLLVLYLASADDLTILQEGGYLVNYLAAMKTLFTQGKDQGLWDTKLSGEDLYWNYIHDLLGLLSEWSAKKGSFDLRKAAAKMVSFLPIKD</sequence>
<dbReference type="InterPro" id="IPR023772">
    <property type="entry name" value="DNA-bd_HTH_TetR-type_CS"/>
</dbReference>
<gene>
    <name evidence="4" type="ORF">FD09_GL002938</name>
</gene>